<dbReference type="InterPro" id="IPR036663">
    <property type="entry name" value="Fumarylacetoacetase_C_sf"/>
</dbReference>
<evidence type="ECO:0000313" key="3">
    <source>
        <dbReference type="EMBL" id="NMQ19015.1"/>
    </source>
</evidence>
<comment type="caution">
    <text evidence="3">The sequence shown here is derived from an EMBL/GenBank/DDBJ whole genome shotgun (WGS) entry which is preliminary data.</text>
</comment>
<dbReference type="InterPro" id="IPR011234">
    <property type="entry name" value="Fumarylacetoacetase-like_C"/>
</dbReference>
<name>A0ABX1TI08_9GAMM</name>
<keyword evidence="1" id="KW-0479">Metal-binding</keyword>
<keyword evidence="3" id="KW-0378">Hydrolase</keyword>
<dbReference type="GO" id="GO:0016787">
    <property type="term" value="F:hydrolase activity"/>
    <property type="evidence" value="ECO:0007669"/>
    <property type="project" value="UniProtKB-KW"/>
</dbReference>
<dbReference type="NCBIfam" id="NF007967">
    <property type="entry name" value="PRK10691.1"/>
    <property type="match status" value="1"/>
</dbReference>
<organism evidence="3 4">
    <name type="scientific">Candidatus Competibacter phosphatis</name>
    <dbReference type="NCBI Taxonomy" id="221280"/>
    <lineage>
        <taxon>Bacteria</taxon>
        <taxon>Pseudomonadati</taxon>
        <taxon>Pseudomonadota</taxon>
        <taxon>Gammaproteobacteria</taxon>
        <taxon>Candidatus Competibacteraceae</taxon>
        <taxon>Candidatus Competibacter</taxon>
    </lineage>
</organism>
<dbReference type="Pfam" id="PF01557">
    <property type="entry name" value="FAA_hydrolase"/>
    <property type="match status" value="1"/>
</dbReference>
<accession>A0ABX1TI08</accession>
<dbReference type="PANTHER" id="PTHR11820">
    <property type="entry name" value="ACYLPYRUVASE"/>
    <property type="match status" value="1"/>
</dbReference>
<dbReference type="EMBL" id="SPMZ01000019">
    <property type="protein sequence ID" value="NMQ19015.1"/>
    <property type="molecule type" value="Genomic_DNA"/>
</dbReference>
<protein>
    <submittedName>
        <fullName evidence="3">Fumarylacetoacetate hydrolase family protein</fullName>
    </submittedName>
</protein>
<dbReference type="SUPFAM" id="SSF56529">
    <property type="entry name" value="FAH"/>
    <property type="match status" value="1"/>
</dbReference>
<dbReference type="PANTHER" id="PTHR11820:SF7">
    <property type="entry name" value="ACYLPYRUVASE FAHD1, MITOCHONDRIAL"/>
    <property type="match status" value="1"/>
</dbReference>
<gene>
    <name evidence="3" type="ORF">E4P82_07225</name>
</gene>
<keyword evidence="4" id="KW-1185">Reference proteome</keyword>
<dbReference type="Gene3D" id="3.90.850.10">
    <property type="entry name" value="Fumarylacetoacetase-like, C-terminal domain"/>
    <property type="match status" value="1"/>
</dbReference>
<proteinExistence type="predicted"/>
<dbReference type="Proteomes" id="UP000760480">
    <property type="component" value="Unassembled WGS sequence"/>
</dbReference>
<reference evidence="3 4" key="1">
    <citation type="submission" date="2019-03" db="EMBL/GenBank/DDBJ databases">
        <title>Metabolic reconstructions from genomes of highly enriched 'Candidatus Accumulibacter' and 'Candidatus Competibacter' bioreactor populations.</title>
        <authorList>
            <person name="Annavajhala M.K."/>
            <person name="Welles L."/>
            <person name="Abbas B."/>
            <person name="Sorokin D."/>
            <person name="Park H."/>
            <person name="Van Loosdrecht M."/>
            <person name="Chandran K."/>
        </authorList>
    </citation>
    <scope>NUCLEOTIDE SEQUENCE [LARGE SCALE GENOMIC DNA]</scope>
    <source>
        <strain evidence="3 4">SBR_G</strain>
    </source>
</reference>
<feature type="domain" description="Fumarylacetoacetase-like C-terminal" evidence="2">
    <location>
        <begin position="90"/>
        <end position="282"/>
    </location>
</feature>
<evidence type="ECO:0000256" key="1">
    <source>
        <dbReference type="ARBA" id="ARBA00022723"/>
    </source>
</evidence>
<evidence type="ECO:0000259" key="2">
    <source>
        <dbReference type="Pfam" id="PF01557"/>
    </source>
</evidence>
<evidence type="ECO:0000313" key="4">
    <source>
        <dbReference type="Proteomes" id="UP000760480"/>
    </source>
</evidence>
<sequence length="290" mass="31330">MSCSSVWANCTIRSLPPTSPSWQVSGQLRSTHESSTSPAFGLALFCRARRCGPAGLTRQYLSRHSQLGTILVAYQHRYLDGSPLALPIGKVVCIGRNYLDHIRELNNAVPETPILFMKPATALAGLDEAIRLPAGRGECHHEVELAVLVDRELRNADTDTARTAVAGYGIALDLTLRDLQNDLKKKGHPWETAKAFDGACPLSTFLHPEALPEPQATELALRVNGELRQQGNTRQMMVGIFELMAYISTHFTLQPGDVVLTGTPSGVGPLASGDVLTLSLAGHDFSARVA</sequence>